<evidence type="ECO:0000313" key="10">
    <source>
        <dbReference type="EMBL" id="KXW58570.1"/>
    </source>
</evidence>
<dbReference type="PANTHER" id="PTHR43480">
    <property type="entry name" value="ACYL-[ACYL-CARRIER-PROTEIN]--UDP-N-ACETYLGLUCOSAMINE O-ACYLTRANSFERASE"/>
    <property type="match status" value="1"/>
</dbReference>
<dbReference type="EC" id="2.3.1.129" evidence="8"/>
<dbReference type="Proteomes" id="UP000075653">
    <property type="component" value="Unassembled WGS sequence"/>
</dbReference>
<evidence type="ECO:0000256" key="8">
    <source>
        <dbReference type="HAMAP-Rule" id="MF_00387"/>
    </source>
</evidence>
<comment type="similarity">
    <text evidence="8">Belongs to the transferase hexapeptide repeat family. LpxA subfamily.</text>
</comment>
<dbReference type="NCBIfam" id="TIGR01852">
    <property type="entry name" value="lipid_A_lpxA"/>
    <property type="match status" value="1"/>
</dbReference>
<dbReference type="InterPro" id="IPR010137">
    <property type="entry name" value="Lipid_A_LpxA"/>
</dbReference>
<evidence type="ECO:0000256" key="5">
    <source>
        <dbReference type="ARBA" id="ARBA00022737"/>
    </source>
</evidence>
<evidence type="ECO:0000256" key="1">
    <source>
        <dbReference type="ARBA" id="ARBA00022490"/>
    </source>
</evidence>
<evidence type="ECO:0000256" key="4">
    <source>
        <dbReference type="ARBA" id="ARBA00022679"/>
    </source>
</evidence>
<dbReference type="SUPFAM" id="SSF51161">
    <property type="entry name" value="Trimeric LpxA-like enzymes"/>
    <property type="match status" value="1"/>
</dbReference>
<evidence type="ECO:0000256" key="3">
    <source>
        <dbReference type="ARBA" id="ARBA00022556"/>
    </source>
</evidence>
<keyword evidence="6 8" id="KW-0443">Lipid metabolism</keyword>
<dbReference type="Gene3D" id="1.20.1180.10">
    <property type="entry name" value="Udp N-acetylglucosamine O-acyltransferase, C-terminal domain"/>
    <property type="match status" value="1"/>
</dbReference>
<dbReference type="Gene3D" id="2.160.10.10">
    <property type="entry name" value="Hexapeptide repeat proteins"/>
    <property type="match status" value="1"/>
</dbReference>
<gene>
    <name evidence="8 10" type="primary">lpxA</name>
    <name evidence="10" type="ORF">FEMY_09690</name>
</gene>
<dbReference type="InterPro" id="IPR011004">
    <property type="entry name" value="Trimer_LpxA-like_sf"/>
</dbReference>
<keyword evidence="5 8" id="KW-0677">Repeat</keyword>
<dbReference type="InterPro" id="IPR001451">
    <property type="entry name" value="Hexapep"/>
</dbReference>
<feature type="domain" description="UDP N-acetylglucosamine O-acyltransferase C-terminal" evidence="9">
    <location>
        <begin position="183"/>
        <end position="263"/>
    </location>
</feature>
<dbReference type="NCBIfam" id="NF003657">
    <property type="entry name" value="PRK05289.1"/>
    <property type="match status" value="1"/>
</dbReference>
<evidence type="ECO:0000313" key="11">
    <source>
        <dbReference type="Proteomes" id="UP000075653"/>
    </source>
</evidence>
<dbReference type="InterPro" id="IPR018357">
    <property type="entry name" value="Hexapep_transf_CS"/>
</dbReference>
<comment type="catalytic activity">
    <reaction evidence="8">
        <text>a (3R)-hydroxyacyl-[ACP] + UDP-N-acetyl-alpha-D-glucosamine = a UDP-3-O-[(3R)-3-hydroxyacyl]-N-acetyl-alpha-D-glucosamine + holo-[ACP]</text>
        <dbReference type="Rhea" id="RHEA:67812"/>
        <dbReference type="Rhea" id="RHEA-COMP:9685"/>
        <dbReference type="Rhea" id="RHEA-COMP:9945"/>
        <dbReference type="ChEBI" id="CHEBI:57705"/>
        <dbReference type="ChEBI" id="CHEBI:64479"/>
        <dbReference type="ChEBI" id="CHEBI:78827"/>
        <dbReference type="ChEBI" id="CHEBI:173225"/>
        <dbReference type="EC" id="2.3.1.129"/>
    </reaction>
</comment>
<comment type="subcellular location">
    <subcellularLocation>
        <location evidence="8">Cytoplasm</location>
    </subcellularLocation>
</comment>
<reference evidence="10 11" key="1">
    <citation type="submission" date="2016-01" db="EMBL/GenBank/DDBJ databases">
        <title>Genome sequence of the acidophilic iron oxidising Ferrovum strain Z-31.</title>
        <authorList>
            <person name="Poehlein A."/>
            <person name="Ullrich S.R."/>
            <person name="Schloemann M."/>
            <person name="Muehling M."/>
            <person name="Daniel R."/>
        </authorList>
    </citation>
    <scope>NUCLEOTIDE SEQUENCE [LARGE SCALE GENOMIC DNA]</scope>
    <source>
        <strain evidence="10 11">Z-31</strain>
    </source>
</reference>
<dbReference type="RefSeq" id="WP_062187834.1">
    <property type="nucleotide sequence ID" value="NZ_CP149475.1"/>
</dbReference>
<keyword evidence="4 8" id="KW-0808">Transferase</keyword>
<evidence type="ECO:0000256" key="2">
    <source>
        <dbReference type="ARBA" id="ARBA00022516"/>
    </source>
</evidence>
<sequence>MNPWNSEDVLRHPTALIHPDAVLAPNVRVGAYSLIGPGVTVGAGTVIHDHVRIAGRTTIGQRNRIYSFCSLGGEPQDKKYRGEESALEIGDDNTIREFCTFNLGTEEDVGVTRLGNHNWIMAYVHLAHDCQVGHHTTFANHATLAGHVHVGDWVTLGGFVGVHQFVRIGAHSFIGISAVITQDVPPYLLVAGIPAAPHGINAEGLKRRGFTTEELSVLKQAYRKLYRSGLSLEQAQQELTLLAQNAPCVLPLQEFLAQSARGILR</sequence>
<dbReference type="AlphaFoldDB" id="A0A149VZC1"/>
<dbReference type="Pfam" id="PF13720">
    <property type="entry name" value="Acetyltransf_11"/>
    <property type="match status" value="1"/>
</dbReference>
<keyword evidence="7 8" id="KW-0012">Acyltransferase</keyword>
<dbReference type="Pfam" id="PF00132">
    <property type="entry name" value="Hexapep"/>
    <property type="match status" value="2"/>
</dbReference>
<dbReference type="GO" id="GO:0008780">
    <property type="term" value="F:acyl-[acyl-carrier-protein]-UDP-N-acetylglucosamine O-acyltransferase activity"/>
    <property type="evidence" value="ECO:0007669"/>
    <property type="project" value="UniProtKB-UniRule"/>
</dbReference>
<name>A0A149VZC1_9PROT</name>
<dbReference type="STRING" id="1789004.FEMY_09690"/>
<dbReference type="GO" id="GO:0016020">
    <property type="term" value="C:membrane"/>
    <property type="evidence" value="ECO:0007669"/>
    <property type="project" value="GOC"/>
</dbReference>
<dbReference type="CDD" id="cd03351">
    <property type="entry name" value="LbH_UDP-GlcNAc_AT"/>
    <property type="match status" value="1"/>
</dbReference>
<keyword evidence="1 8" id="KW-0963">Cytoplasm</keyword>
<evidence type="ECO:0000256" key="6">
    <source>
        <dbReference type="ARBA" id="ARBA00023098"/>
    </source>
</evidence>
<dbReference type="GO" id="GO:0005737">
    <property type="term" value="C:cytoplasm"/>
    <property type="evidence" value="ECO:0007669"/>
    <property type="project" value="UniProtKB-SubCell"/>
</dbReference>
<keyword evidence="3 8" id="KW-0441">Lipid A biosynthesis</keyword>
<dbReference type="PIRSF" id="PIRSF000456">
    <property type="entry name" value="UDP-GlcNAc_acltr"/>
    <property type="match status" value="1"/>
</dbReference>
<protein>
    <recommendedName>
        <fullName evidence="8">Acyl-[acyl-carrier-protein]--UDP-N-acetylglucosamine O-acyltransferase</fullName>
        <shortName evidence="8">UDP-N-acetylglucosamine acyltransferase</shortName>
        <ecNumber evidence="8">2.3.1.129</ecNumber>
    </recommendedName>
</protein>
<comment type="function">
    <text evidence="8">Involved in the biosynthesis of lipid A, a phosphorylated glycolipid that anchors the lipopolysaccharide to the outer membrane of the cell.</text>
</comment>
<accession>A0A149VZC1</accession>
<evidence type="ECO:0000256" key="7">
    <source>
        <dbReference type="ARBA" id="ARBA00023315"/>
    </source>
</evidence>
<keyword evidence="11" id="KW-1185">Reference proteome</keyword>
<dbReference type="PATRIC" id="fig|1789004.3.peg.984"/>
<dbReference type="PANTHER" id="PTHR43480:SF1">
    <property type="entry name" value="ACYL-[ACYL-CARRIER-PROTEIN]--UDP-N-ACETYLGLUCOSAMINE O-ACYLTRANSFERASE, MITOCHONDRIAL-RELATED"/>
    <property type="match status" value="1"/>
</dbReference>
<organism evidence="10 11">
    <name type="scientific">Ferrovum myxofaciens</name>
    <dbReference type="NCBI Taxonomy" id="416213"/>
    <lineage>
        <taxon>Bacteria</taxon>
        <taxon>Pseudomonadati</taxon>
        <taxon>Pseudomonadota</taxon>
        <taxon>Betaproteobacteria</taxon>
        <taxon>Ferrovales</taxon>
        <taxon>Ferrovaceae</taxon>
        <taxon>Ferrovum</taxon>
    </lineage>
</organism>
<proteinExistence type="inferred from homology"/>
<comment type="caution">
    <text evidence="10">The sequence shown here is derived from an EMBL/GenBank/DDBJ whole genome shotgun (WGS) entry which is preliminary data.</text>
</comment>
<comment type="pathway">
    <text evidence="8">Glycolipid biosynthesis; lipid IV(A) biosynthesis; lipid IV(A) from (3R)-3-hydroxytetradecanoyl-[acyl-carrier-protein] and UDP-N-acetyl-alpha-D-glucosamine: step 1/6.</text>
</comment>
<evidence type="ECO:0000259" key="9">
    <source>
        <dbReference type="Pfam" id="PF13720"/>
    </source>
</evidence>
<keyword evidence="2 8" id="KW-0444">Lipid biosynthesis</keyword>
<dbReference type="EMBL" id="LRRD01000013">
    <property type="protein sequence ID" value="KXW58570.1"/>
    <property type="molecule type" value="Genomic_DNA"/>
</dbReference>
<dbReference type="GO" id="GO:0009245">
    <property type="term" value="P:lipid A biosynthetic process"/>
    <property type="evidence" value="ECO:0007669"/>
    <property type="project" value="UniProtKB-UniRule"/>
</dbReference>
<dbReference type="InterPro" id="IPR037157">
    <property type="entry name" value="Acetyltransf_C_sf"/>
</dbReference>
<dbReference type="PROSITE" id="PS00101">
    <property type="entry name" value="HEXAPEP_TRANSFERASES"/>
    <property type="match status" value="1"/>
</dbReference>
<comment type="subunit">
    <text evidence="8">Homotrimer.</text>
</comment>
<dbReference type="UniPathway" id="UPA00359">
    <property type="reaction ID" value="UER00477"/>
</dbReference>
<dbReference type="InterPro" id="IPR029098">
    <property type="entry name" value="Acetyltransf_C"/>
</dbReference>
<dbReference type="HAMAP" id="MF_00387">
    <property type="entry name" value="LpxA"/>
    <property type="match status" value="1"/>
</dbReference>